<sequence>MRSHDSSRAGLPLSTGELQGMGLLARAAGTLARLRSRSPDVSVAPSRAEPQVSEAPVPVALTEEVVLARYRTLCRALAPRRNRAPGERVAAGDDVLLDVLGFANGRLMAFSARSEWWTEVAANPRFPGLLESLVGLNVGKTHAVELTLPGDHPVEALRGVAAHFVVKLTAAREVATLDEQSSDFFAVLARGSTRDEVMAQLRRELAAEREAQAQRERQGEALREWSRRARVEVPRSLVDEELRRCWSEVEHPVLVRLGLAPEQMREALEGWLDDGATRLEAEHRVRLQQGLRAVAMSERLKGVCAEAQVLSEGLSSRARVAPEATGHRGSEPWFEGRLLYA</sequence>
<keyword evidence="2 4" id="KW-0413">Isomerase</keyword>
<keyword evidence="5" id="KW-1185">Reference proteome</keyword>
<dbReference type="STRING" id="1278073.MYSTI_07351"/>
<reference evidence="4 5" key="1">
    <citation type="journal article" date="2013" name="Genome Announc.">
        <title>Complete genome sequence of Myxococcus stipitatus strain DSM 14675, a fruiting myxobacterium.</title>
        <authorList>
            <person name="Huntley S."/>
            <person name="Kneip S."/>
            <person name="Treuner-Lange A."/>
            <person name="Sogaard-Andersen L."/>
        </authorList>
    </citation>
    <scope>NUCLEOTIDE SEQUENCE [LARGE SCALE GENOMIC DNA]</scope>
    <source>
        <strain evidence="5">DSM 14675 / JCM 12634 / Mx s8</strain>
    </source>
</reference>
<dbReference type="Gene3D" id="3.10.50.40">
    <property type="match status" value="1"/>
</dbReference>
<dbReference type="eggNOG" id="COG0544">
    <property type="taxonomic scope" value="Bacteria"/>
</dbReference>
<dbReference type="HOGENOM" id="CLU_760139_0_0_7"/>
<feature type="domain" description="Trigger factor C-terminal" evidence="3">
    <location>
        <begin position="195"/>
        <end position="301"/>
    </location>
</feature>
<dbReference type="Proteomes" id="UP000011131">
    <property type="component" value="Chromosome"/>
</dbReference>
<dbReference type="KEGG" id="msd:MYSTI_07351"/>
<dbReference type="PATRIC" id="fig|1278073.3.peg.7468"/>
<dbReference type="AlphaFoldDB" id="L7UKS0"/>
<evidence type="ECO:0000259" key="3">
    <source>
        <dbReference type="Pfam" id="PF05698"/>
    </source>
</evidence>
<dbReference type="EMBL" id="CP004025">
    <property type="protein sequence ID" value="AGC48623.1"/>
    <property type="molecule type" value="Genomic_DNA"/>
</dbReference>
<keyword evidence="1" id="KW-0697">Rotamase</keyword>
<dbReference type="Pfam" id="PF05698">
    <property type="entry name" value="Trigger_C"/>
    <property type="match status" value="1"/>
</dbReference>
<proteinExistence type="predicted"/>
<dbReference type="GO" id="GO:0006457">
    <property type="term" value="P:protein folding"/>
    <property type="evidence" value="ECO:0007669"/>
    <property type="project" value="InterPro"/>
</dbReference>
<protein>
    <submittedName>
        <fullName evidence="4">FKBP-type peptidyl-prolyl cis-trans isomerase</fullName>
    </submittedName>
</protein>
<dbReference type="InterPro" id="IPR037041">
    <property type="entry name" value="Trigger_fac_C_sf"/>
</dbReference>
<evidence type="ECO:0000313" key="4">
    <source>
        <dbReference type="EMBL" id="AGC48623.1"/>
    </source>
</evidence>
<gene>
    <name evidence="4" type="ordered locus">MYSTI_07351</name>
</gene>
<dbReference type="SUPFAM" id="SSF54534">
    <property type="entry name" value="FKBP-like"/>
    <property type="match status" value="1"/>
</dbReference>
<dbReference type="Gene3D" id="1.10.3120.10">
    <property type="entry name" value="Trigger factor, C-terminal domain"/>
    <property type="match status" value="1"/>
</dbReference>
<dbReference type="InterPro" id="IPR046357">
    <property type="entry name" value="PPIase_dom_sf"/>
</dbReference>
<organism evidence="4 5">
    <name type="scientific">Myxococcus stipitatus (strain DSM 14675 / JCM 12634 / Mx s8)</name>
    <dbReference type="NCBI Taxonomy" id="1278073"/>
    <lineage>
        <taxon>Bacteria</taxon>
        <taxon>Pseudomonadati</taxon>
        <taxon>Myxococcota</taxon>
        <taxon>Myxococcia</taxon>
        <taxon>Myxococcales</taxon>
        <taxon>Cystobacterineae</taxon>
        <taxon>Myxococcaceae</taxon>
        <taxon>Myxococcus</taxon>
    </lineage>
</organism>
<dbReference type="InterPro" id="IPR027304">
    <property type="entry name" value="Trigger_fact/SurA_dom_sf"/>
</dbReference>
<name>L7UKS0_MYXSD</name>
<dbReference type="GO" id="GO:0015031">
    <property type="term" value="P:protein transport"/>
    <property type="evidence" value="ECO:0007669"/>
    <property type="project" value="InterPro"/>
</dbReference>
<accession>L7UKS0</accession>
<dbReference type="InterPro" id="IPR008880">
    <property type="entry name" value="Trigger_fac_C"/>
</dbReference>
<dbReference type="SUPFAM" id="SSF109998">
    <property type="entry name" value="Triger factor/SurA peptide-binding domain-like"/>
    <property type="match status" value="1"/>
</dbReference>
<evidence type="ECO:0000256" key="1">
    <source>
        <dbReference type="ARBA" id="ARBA00023110"/>
    </source>
</evidence>
<evidence type="ECO:0000313" key="5">
    <source>
        <dbReference type="Proteomes" id="UP000011131"/>
    </source>
</evidence>
<dbReference type="GO" id="GO:0003755">
    <property type="term" value="F:peptidyl-prolyl cis-trans isomerase activity"/>
    <property type="evidence" value="ECO:0007669"/>
    <property type="project" value="UniProtKB-KW"/>
</dbReference>
<evidence type="ECO:0000256" key="2">
    <source>
        <dbReference type="ARBA" id="ARBA00023235"/>
    </source>
</evidence>